<dbReference type="EMBL" id="MHQL01000017">
    <property type="protein sequence ID" value="OHA03334.1"/>
    <property type="molecule type" value="Genomic_DNA"/>
</dbReference>
<organism evidence="1 2">
    <name type="scientific">Candidatus Sungbacteria bacterium RIFCSPHIGHO2_02_FULL_51_29</name>
    <dbReference type="NCBI Taxonomy" id="1802273"/>
    <lineage>
        <taxon>Bacteria</taxon>
        <taxon>Candidatus Sungiibacteriota</taxon>
    </lineage>
</organism>
<name>A0A1G2KVX8_9BACT</name>
<evidence type="ECO:0000313" key="2">
    <source>
        <dbReference type="Proteomes" id="UP000177811"/>
    </source>
</evidence>
<reference evidence="1 2" key="1">
    <citation type="journal article" date="2016" name="Nat. Commun.">
        <title>Thousands of microbial genomes shed light on interconnected biogeochemical processes in an aquifer system.</title>
        <authorList>
            <person name="Anantharaman K."/>
            <person name="Brown C.T."/>
            <person name="Hug L.A."/>
            <person name="Sharon I."/>
            <person name="Castelle C.J."/>
            <person name="Probst A.J."/>
            <person name="Thomas B.C."/>
            <person name="Singh A."/>
            <person name="Wilkins M.J."/>
            <person name="Karaoz U."/>
            <person name="Brodie E.L."/>
            <person name="Williams K.H."/>
            <person name="Hubbard S.S."/>
            <person name="Banfield J.F."/>
        </authorList>
    </citation>
    <scope>NUCLEOTIDE SEQUENCE [LARGE SCALE GENOMIC DNA]</scope>
</reference>
<sequence length="321" mass="36320">MAVETEERMISADRFSYLMTEAMLSQTLGIGIGHPIRVFSLAGCGLDEAKFLNELEPTFSLLSWDPYDVKREQVAFLAERFFHEKSRLDMFLADHYAGVTTLEAVGDLIVQLSHDERWAFERIRPRRKRSISRFVLERGRSLNDWAVKPLRVGRTFTQKAGSARENDERVLQRVFDETSPAVTARDDFRDLLKCLAEMVREVRPPVRGIEMTMHQVSIFADATDEGDNSPEGIHQDGADYIVSALVIERDGVLGGESIVYGPDKKTEYLRITLVPGTGLFQADKGSPLWHDVTPIKDDPATPPLYGKRSILGFDMKVVREE</sequence>
<proteinExistence type="predicted"/>
<dbReference type="Gene3D" id="2.60.120.620">
    <property type="entry name" value="q2cbj1_9rhob like domain"/>
    <property type="match status" value="1"/>
</dbReference>
<dbReference type="InterPro" id="IPR018724">
    <property type="entry name" value="2OG-Fe_dioxygenase"/>
</dbReference>
<dbReference type="AlphaFoldDB" id="A0A1G2KVX8"/>
<dbReference type="Pfam" id="PF10014">
    <property type="entry name" value="2OG-Fe_Oxy_2"/>
    <property type="match status" value="1"/>
</dbReference>
<comment type="caution">
    <text evidence="1">The sequence shown here is derived from an EMBL/GenBank/DDBJ whole genome shotgun (WGS) entry which is preliminary data.</text>
</comment>
<gene>
    <name evidence="1" type="ORF">A3C16_01520</name>
</gene>
<dbReference type="Proteomes" id="UP000177811">
    <property type="component" value="Unassembled WGS sequence"/>
</dbReference>
<protein>
    <recommendedName>
        <fullName evidence="3">2OG-Fe dioxygenase family protein</fullName>
    </recommendedName>
</protein>
<evidence type="ECO:0000313" key="1">
    <source>
        <dbReference type="EMBL" id="OHA03334.1"/>
    </source>
</evidence>
<evidence type="ECO:0008006" key="3">
    <source>
        <dbReference type="Google" id="ProtNLM"/>
    </source>
</evidence>
<accession>A0A1G2KVX8</accession>
<dbReference type="GO" id="GO:0051213">
    <property type="term" value="F:dioxygenase activity"/>
    <property type="evidence" value="ECO:0007669"/>
    <property type="project" value="InterPro"/>
</dbReference>